<gene>
    <name evidence="1" type="ORF">IAB67_02080</name>
</gene>
<dbReference type="EMBL" id="DVMR01000024">
    <property type="protein sequence ID" value="HIU43066.1"/>
    <property type="molecule type" value="Genomic_DNA"/>
</dbReference>
<name>A0A9D1IUN2_9CLOT</name>
<evidence type="ECO:0000313" key="2">
    <source>
        <dbReference type="Proteomes" id="UP000824073"/>
    </source>
</evidence>
<reference evidence="1" key="1">
    <citation type="submission" date="2020-10" db="EMBL/GenBank/DDBJ databases">
        <authorList>
            <person name="Gilroy R."/>
        </authorList>
    </citation>
    <scope>NUCLEOTIDE SEQUENCE</scope>
    <source>
        <strain evidence="1">CHK191-8634</strain>
    </source>
</reference>
<dbReference type="GO" id="GO:0016301">
    <property type="term" value="F:kinase activity"/>
    <property type="evidence" value="ECO:0007669"/>
    <property type="project" value="UniProtKB-KW"/>
</dbReference>
<dbReference type="InterPro" id="IPR027417">
    <property type="entry name" value="P-loop_NTPase"/>
</dbReference>
<proteinExistence type="predicted"/>
<sequence>MIVLIAGASHTGKTLLAQKLLEKYHCPYLSIDHLKMGLIRSGNTDLTPEDDDRLTAYLWPIVREIIKTAVENRQSLIVEGCYIPFDWQKDFDSLYLSEIRYCCLVMSESYIKAHFSDIKKYANAVEQRIDDSGYTLEHALRDNAYNLAMCQKAGCPFLLIDKEYPADMDIVFETER</sequence>
<dbReference type="Gene3D" id="3.40.50.300">
    <property type="entry name" value="P-loop containing nucleotide triphosphate hydrolases"/>
    <property type="match status" value="1"/>
</dbReference>
<dbReference type="Proteomes" id="UP000824073">
    <property type="component" value="Unassembled WGS sequence"/>
</dbReference>
<evidence type="ECO:0000313" key="1">
    <source>
        <dbReference type="EMBL" id="HIU43066.1"/>
    </source>
</evidence>
<dbReference type="SUPFAM" id="SSF52540">
    <property type="entry name" value="P-loop containing nucleoside triphosphate hydrolases"/>
    <property type="match status" value="1"/>
</dbReference>
<accession>A0A9D1IUN2</accession>
<reference evidence="1" key="2">
    <citation type="journal article" date="2021" name="PeerJ">
        <title>Extensive microbial diversity within the chicken gut microbiome revealed by metagenomics and culture.</title>
        <authorList>
            <person name="Gilroy R."/>
            <person name="Ravi A."/>
            <person name="Getino M."/>
            <person name="Pursley I."/>
            <person name="Horton D.L."/>
            <person name="Alikhan N.F."/>
            <person name="Baker D."/>
            <person name="Gharbi K."/>
            <person name="Hall N."/>
            <person name="Watson M."/>
            <person name="Adriaenssens E.M."/>
            <person name="Foster-Nyarko E."/>
            <person name="Jarju S."/>
            <person name="Secka A."/>
            <person name="Antonio M."/>
            <person name="Oren A."/>
            <person name="Chaudhuri R.R."/>
            <person name="La Ragione R."/>
            <person name="Hildebrand F."/>
            <person name="Pallen M.J."/>
        </authorList>
    </citation>
    <scope>NUCLEOTIDE SEQUENCE</scope>
    <source>
        <strain evidence="1">CHK191-8634</strain>
    </source>
</reference>
<organism evidence="1 2">
    <name type="scientific">Candidatus Ventrousia excrementavium</name>
    <dbReference type="NCBI Taxonomy" id="2840961"/>
    <lineage>
        <taxon>Bacteria</taxon>
        <taxon>Bacillati</taxon>
        <taxon>Bacillota</taxon>
        <taxon>Clostridia</taxon>
        <taxon>Eubacteriales</taxon>
        <taxon>Clostridiaceae</taxon>
        <taxon>Clostridiaceae incertae sedis</taxon>
        <taxon>Candidatus Ventrousia</taxon>
    </lineage>
</organism>
<keyword evidence="1" id="KW-0808">Transferase</keyword>
<keyword evidence="1" id="KW-0418">Kinase</keyword>
<dbReference type="AlphaFoldDB" id="A0A9D1IUN2"/>
<protein>
    <submittedName>
        <fullName evidence="1">Adenylate kinase</fullName>
    </submittedName>
</protein>
<comment type="caution">
    <text evidence="1">The sequence shown here is derived from an EMBL/GenBank/DDBJ whole genome shotgun (WGS) entry which is preliminary data.</text>
</comment>